<dbReference type="Pfam" id="PF01757">
    <property type="entry name" value="Acyl_transf_3"/>
    <property type="match status" value="1"/>
</dbReference>
<dbReference type="AlphaFoldDB" id="S3EE51"/>
<feature type="transmembrane region" description="Helical" evidence="2">
    <location>
        <begin position="269"/>
        <end position="294"/>
    </location>
</feature>
<evidence type="ECO:0000256" key="1">
    <source>
        <dbReference type="SAM" id="MobiDB-lite"/>
    </source>
</evidence>
<dbReference type="EMBL" id="KE145352">
    <property type="protein sequence ID" value="EPE36548.1"/>
    <property type="molecule type" value="Genomic_DNA"/>
</dbReference>
<feature type="transmembrane region" description="Helical" evidence="2">
    <location>
        <begin position="171"/>
        <end position="192"/>
    </location>
</feature>
<dbReference type="GeneID" id="19467759"/>
<feature type="transmembrane region" description="Helical" evidence="2">
    <location>
        <begin position="363"/>
        <end position="382"/>
    </location>
</feature>
<evidence type="ECO:0000313" key="4">
    <source>
        <dbReference type="EMBL" id="EPE36548.1"/>
    </source>
</evidence>
<keyword evidence="2" id="KW-0812">Transmembrane</keyword>
<name>S3EE51_GLAL2</name>
<keyword evidence="5" id="KW-1185">Reference proteome</keyword>
<dbReference type="OMA" id="WWINRLP"/>
<feature type="transmembrane region" description="Helical" evidence="2">
    <location>
        <begin position="315"/>
        <end position="333"/>
    </location>
</feature>
<reference evidence="4 5" key="1">
    <citation type="journal article" date="2013" name="BMC Genomics">
        <title>Genomics-driven discovery of the pneumocandin biosynthetic gene cluster in the fungus Glarea lozoyensis.</title>
        <authorList>
            <person name="Chen L."/>
            <person name="Yue Q."/>
            <person name="Zhang X."/>
            <person name="Xiang M."/>
            <person name="Wang C."/>
            <person name="Li S."/>
            <person name="Che Y."/>
            <person name="Ortiz-Lopez F.J."/>
            <person name="Bills G.F."/>
            <person name="Liu X."/>
            <person name="An Z."/>
        </authorList>
    </citation>
    <scope>NUCLEOTIDE SEQUENCE [LARGE SCALE GENOMIC DNA]</scope>
    <source>
        <strain evidence="5">ATCC 20868 / MF5171</strain>
    </source>
</reference>
<dbReference type="HOGENOM" id="CLU_005679_13_3_1"/>
<protein>
    <recommendedName>
        <fullName evidence="3">Acyltransferase 3 domain-containing protein</fullName>
    </recommendedName>
</protein>
<dbReference type="KEGG" id="glz:GLAREA_08711"/>
<gene>
    <name evidence="4" type="ORF">GLAREA_08711</name>
</gene>
<sequence>MIHEGKKADDFDPATNGNMVDEPEWATEKYAEPKRSRTGGFLRWMFEIMRPAIFTKSPARKQQLRRTAYLDGLRGFAAFIVYWHHHQMWPRESIGADIIFENAYGFKDKYFMATLPFIRTFFSGGHFAVSIFFVISGYVLSTKPLALIYASDFEKLGDNLSSALFRRWIRLHVPVMFTTFFYMLSWHLFGIWTASPDHQDTFRHELWNWYAEFKNFSFVFRTGGVDWFTYSFHTWSIPVEFRGSLIIYTSLLAFSRCTRNARLLCQLGLVIYFLYIADGWFGALFVSGMLLCDLEMLARNNDLPQFFTLFERSKKLLWPAMFLVGIFLGGVPSNSKDMDILRNSQGWYLLSFLKPQAVFDPKWFYLFYAGLFIVASTPHLGPIKRFFELRFNQYLGRISFSLYLIHGPVLWILGDRLYTAVGFHREAHLIHTPEWVDIFPLSHRGPLGLEFAFLAPHIIILPFTLWLAEVVTKLADEPAVKFSNWLHKRALGAPPSVLSS</sequence>
<evidence type="ECO:0000256" key="2">
    <source>
        <dbReference type="SAM" id="Phobius"/>
    </source>
</evidence>
<dbReference type="RefSeq" id="XP_008075863.1">
    <property type="nucleotide sequence ID" value="XM_008077672.1"/>
</dbReference>
<feature type="region of interest" description="Disordered" evidence="1">
    <location>
        <begin position="1"/>
        <end position="23"/>
    </location>
</feature>
<dbReference type="PANTHER" id="PTHR23028">
    <property type="entry name" value="ACETYLTRANSFERASE"/>
    <property type="match status" value="1"/>
</dbReference>
<feature type="transmembrane region" description="Helical" evidence="2">
    <location>
        <begin position="127"/>
        <end position="150"/>
    </location>
</feature>
<feature type="domain" description="Acyltransferase 3" evidence="3">
    <location>
        <begin position="68"/>
        <end position="420"/>
    </location>
</feature>
<feature type="compositionally biased region" description="Basic and acidic residues" evidence="1">
    <location>
        <begin position="1"/>
        <end position="10"/>
    </location>
</feature>
<evidence type="ECO:0000313" key="5">
    <source>
        <dbReference type="Proteomes" id="UP000016922"/>
    </source>
</evidence>
<keyword evidence="2" id="KW-1133">Transmembrane helix</keyword>
<dbReference type="InterPro" id="IPR002656">
    <property type="entry name" value="Acyl_transf_3_dom"/>
</dbReference>
<keyword evidence="2" id="KW-0472">Membrane</keyword>
<proteinExistence type="predicted"/>
<organism evidence="4 5">
    <name type="scientific">Glarea lozoyensis (strain ATCC 20868 / MF5171)</name>
    <dbReference type="NCBI Taxonomy" id="1116229"/>
    <lineage>
        <taxon>Eukaryota</taxon>
        <taxon>Fungi</taxon>
        <taxon>Dikarya</taxon>
        <taxon>Ascomycota</taxon>
        <taxon>Pezizomycotina</taxon>
        <taxon>Leotiomycetes</taxon>
        <taxon>Helotiales</taxon>
        <taxon>Helotiaceae</taxon>
        <taxon>Glarea</taxon>
    </lineage>
</organism>
<dbReference type="GO" id="GO:0016747">
    <property type="term" value="F:acyltransferase activity, transferring groups other than amino-acyl groups"/>
    <property type="evidence" value="ECO:0007669"/>
    <property type="project" value="InterPro"/>
</dbReference>
<accession>S3EE51</accession>
<dbReference type="eggNOG" id="ENOG502SHP9">
    <property type="taxonomic scope" value="Eukaryota"/>
</dbReference>
<dbReference type="OrthoDB" id="5819582at2759"/>
<dbReference type="Proteomes" id="UP000016922">
    <property type="component" value="Unassembled WGS sequence"/>
</dbReference>
<dbReference type="InterPro" id="IPR050879">
    <property type="entry name" value="Acyltransferase_3"/>
</dbReference>
<dbReference type="PANTHER" id="PTHR23028:SF125">
    <property type="entry name" value="ACYLTRANSFERASE"/>
    <property type="match status" value="1"/>
</dbReference>
<evidence type="ECO:0000259" key="3">
    <source>
        <dbReference type="Pfam" id="PF01757"/>
    </source>
</evidence>